<evidence type="ECO:0000256" key="14">
    <source>
        <dbReference type="PIRSR" id="PIRSR000350-3"/>
    </source>
</evidence>
<protein>
    <recommendedName>
        <fullName evidence="4 16">Dihydrolipoyl dehydrogenase</fullName>
        <ecNumber evidence="3 16">1.8.1.4</ecNumber>
    </recommendedName>
</protein>
<evidence type="ECO:0000256" key="12">
    <source>
        <dbReference type="ARBA" id="ARBA00049187"/>
    </source>
</evidence>
<feature type="domain" description="Pyridine nucleotide-disulphide oxidoreductase dimerisation" evidence="17">
    <location>
        <begin position="354"/>
        <end position="463"/>
    </location>
</feature>
<dbReference type="SUPFAM" id="SSF51905">
    <property type="entry name" value="FAD/NAD(P)-binding domain"/>
    <property type="match status" value="1"/>
</dbReference>
<keyword evidence="8 16" id="KW-0560">Oxidoreductase</keyword>
<comment type="cofactor">
    <cofactor evidence="14 16">
        <name>FAD</name>
        <dbReference type="ChEBI" id="CHEBI:57692"/>
    </cofactor>
    <text evidence="14 16">Binds 1 FAD per subunit.</text>
</comment>
<feature type="binding site" evidence="14">
    <location>
        <begin position="150"/>
        <end position="152"/>
    </location>
    <ligand>
        <name>FAD</name>
        <dbReference type="ChEBI" id="CHEBI:57692"/>
    </ligand>
</feature>
<evidence type="ECO:0000256" key="9">
    <source>
        <dbReference type="ARBA" id="ARBA00023027"/>
    </source>
</evidence>
<evidence type="ECO:0000256" key="6">
    <source>
        <dbReference type="ARBA" id="ARBA00022630"/>
    </source>
</evidence>
<evidence type="ECO:0000256" key="10">
    <source>
        <dbReference type="ARBA" id="ARBA00023157"/>
    </source>
</evidence>
<comment type="subcellular location">
    <subcellularLocation>
        <location evidence="1">Cytoplasm</location>
    </subcellularLocation>
</comment>
<dbReference type="Pfam" id="PF07992">
    <property type="entry name" value="Pyr_redox_2"/>
    <property type="match status" value="1"/>
</dbReference>
<proteinExistence type="inferred from homology"/>
<evidence type="ECO:0000256" key="5">
    <source>
        <dbReference type="ARBA" id="ARBA00022490"/>
    </source>
</evidence>
<dbReference type="InterPro" id="IPR016156">
    <property type="entry name" value="FAD/NAD-linked_Rdtase_dimer_sf"/>
</dbReference>
<dbReference type="InterPro" id="IPR036188">
    <property type="entry name" value="FAD/NAD-bd_sf"/>
</dbReference>
<keyword evidence="14" id="KW-0547">Nucleotide-binding</keyword>
<dbReference type="InterPro" id="IPR050151">
    <property type="entry name" value="Class-I_Pyr_Nuc-Dis_Oxidored"/>
</dbReference>
<dbReference type="Proteomes" id="UP000027142">
    <property type="component" value="Chromosome"/>
</dbReference>
<evidence type="ECO:0000256" key="2">
    <source>
        <dbReference type="ARBA" id="ARBA00007532"/>
    </source>
</evidence>
<dbReference type="GO" id="GO:0004148">
    <property type="term" value="F:dihydrolipoyl dehydrogenase (NADH) activity"/>
    <property type="evidence" value="ECO:0007669"/>
    <property type="project" value="UniProtKB-EC"/>
</dbReference>
<dbReference type="PIRSF" id="PIRSF000350">
    <property type="entry name" value="Mercury_reductase_MerA"/>
    <property type="match status" value="1"/>
</dbReference>
<dbReference type="InterPro" id="IPR023753">
    <property type="entry name" value="FAD/NAD-binding_dom"/>
</dbReference>
<feature type="domain" description="FAD/NAD(P)-binding" evidence="18">
    <location>
        <begin position="5"/>
        <end position="334"/>
    </location>
</feature>
<dbReference type="OrthoDB" id="9800167at2"/>
<keyword evidence="9 14" id="KW-0520">NAD</keyword>
<gene>
    <name evidence="19" type="ORF">BleG1_2431</name>
</gene>
<evidence type="ECO:0000256" key="3">
    <source>
        <dbReference type="ARBA" id="ARBA00012608"/>
    </source>
</evidence>
<sequence length="473" mass="50244">MAENYDLVIVGGGTGGYAAAIRASQSGLKTALVEEQSLGGTCLHKGCIPSKALLRSAEVFRLAKEASHYGVSIGEPELDFTQVQNRKQTIVDRLANGVKGLMKKGKIDVYKGRGTLLGPSIFSPTPGTVSVDLGDGENEMLIGSNVILATGSSPRSLPNTPFNGETVISSEEALQFNALPSSIVIVGGGVIGVEWASMLIDFGVKVTIVEAGSRIIPTADRDISKEMMKQLQKRGVAIYTNATIDESSIAVEDHGVKVSIQTKEEAIPFHVDKLMVSIGRTANVRGIGLENTEIDLESGYIKVNEYGQTKESHIYAIGDCIGGLQLAHVATHEGLIAVAHMTHEKVDPLNKTIVPSCIYSFPEAAQVGLTEEEAKAQHHSVKVGTFPFAAVGKALVQGEEEGFVKVISDEKTNDVLGVHIIGSHATDLISEAALAKYVDAAHIELGEMIHPHPTMSEAIGEAALLIDKRAIHM</sequence>
<feature type="binding site" evidence="14">
    <location>
        <position position="279"/>
    </location>
    <ligand>
        <name>NAD(+)</name>
        <dbReference type="ChEBI" id="CHEBI:57540"/>
    </ligand>
</feature>
<evidence type="ECO:0000259" key="18">
    <source>
        <dbReference type="Pfam" id="PF07992"/>
    </source>
</evidence>
<evidence type="ECO:0000256" key="16">
    <source>
        <dbReference type="RuleBase" id="RU003692"/>
    </source>
</evidence>
<comment type="catalytic activity">
    <reaction evidence="12 16">
        <text>N(6)-[(R)-dihydrolipoyl]-L-lysyl-[protein] + NAD(+) = N(6)-[(R)-lipoyl]-L-lysyl-[protein] + NADH + H(+)</text>
        <dbReference type="Rhea" id="RHEA:15045"/>
        <dbReference type="Rhea" id="RHEA-COMP:10474"/>
        <dbReference type="Rhea" id="RHEA-COMP:10475"/>
        <dbReference type="ChEBI" id="CHEBI:15378"/>
        <dbReference type="ChEBI" id="CHEBI:57540"/>
        <dbReference type="ChEBI" id="CHEBI:57945"/>
        <dbReference type="ChEBI" id="CHEBI:83099"/>
        <dbReference type="ChEBI" id="CHEBI:83100"/>
        <dbReference type="EC" id="1.8.1.4"/>
    </reaction>
</comment>
<evidence type="ECO:0000256" key="1">
    <source>
        <dbReference type="ARBA" id="ARBA00004496"/>
    </source>
</evidence>
<keyword evidence="10" id="KW-1015">Disulfide bond</keyword>
<dbReference type="PANTHER" id="PTHR22912:SF217">
    <property type="entry name" value="DIHYDROLIPOYL DEHYDROGENASE"/>
    <property type="match status" value="1"/>
</dbReference>
<accession>A0A060LXS0</accession>
<dbReference type="InterPro" id="IPR012999">
    <property type="entry name" value="Pyr_OxRdtase_I_AS"/>
</dbReference>
<feature type="binding site" evidence="14">
    <location>
        <position position="114"/>
    </location>
    <ligand>
        <name>FAD</name>
        <dbReference type="ChEBI" id="CHEBI:57692"/>
    </ligand>
</feature>
<evidence type="ECO:0000256" key="7">
    <source>
        <dbReference type="ARBA" id="ARBA00022827"/>
    </source>
</evidence>
<evidence type="ECO:0000313" key="19">
    <source>
        <dbReference type="EMBL" id="AIC95007.1"/>
    </source>
</evidence>
<dbReference type="Gene3D" id="3.50.50.60">
    <property type="entry name" value="FAD/NAD(P)-binding domain"/>
    <property type="match status" value="2"/>
</dbReference>
<comment type="miscellaneous">
    <text evidence="16">The active site is a redox-active disulfide bond.</text>
</comment>
<feature type="disulfide bond" description="Redox-active" evidence="15">
    <location>
        <begin position="42"/>
        <end position="47"/>
    </location>
</feature>
<evidence type="ECO:0000256" key="4">
    <source>
        <dbReference type="ARBA" id="ARBA00016961"/>
    </source>
</evidence>
<dbReference type="GO" id="GO:0005737">
    <property type="term" value="C:cytoplasm"/>
    <property type="evidence" value="ECO:0007669"/>
    <property type="project" value="UniProtKB-SubCell"/>
</dbReference>
<dbReference type="PATRIC" id="fig|1246626.3.peg.2430"/>
<keyword evidence="11 16" id="KW-0676">Redox-active center</keyword>
<feature type="binding site" evidence="14">
    <location>
        <position position="51"/>
    </location>
    <ligand>
        <name>FAD</name>
        <dbReference type="ChEBI" id="CHEBI:57692"/>
    </ligand>
</feature>
<dbReference type="AlphaFoldDB" id="A0A060LXS0"/>
<reference evidence="19 20" key="1">
    <citation type="journal article" date="2014" name="Gene">
        <title>A comparative genomic analysis of the alkalitolerant soil bacterium Bacillus lehensis G1.</title>
        <authorList>
            <person name="Noor Y.M."/>
            <person name="Samsulrizal N.H."/>
            <person name="Jema'on N.A."/>
            <person name="Low K.O."/>
            <person name="Ramli A.N."/>
            <person name="Alias N.I."/>
            <person name="Damis S.I."/>
            <person name="Fuzi S.F."/>
            <person name="Isa M.N."/>
            <person name="Murad A.M."/>
            <person name="Raih M.F."/>
            <person name="Bakar F.D."/>
            <person name="Najimudin N."/>
            <person name="Mahadi N.M."/>
            <person name="Illias R.M."/>
        </authorList>
    </citation>
    <scope>NUCLEOTIDE SEQUENCE [LARGE SCALE GENOMIC DNA]</scope>
    <source>
        <strain evidence="19 20">G1</strain>
    </source>
</reference>
<evidence type="ECO:0000256" key="8">
    <source>
        <dbReference type="ARBA" id="ARBA00023002"/>
    </source>
</evidence>
<evidence type="ECO:0000256" key="13">
    <source>
        <dbReference type="PIRSR" id="PIRSR000350-2"/>
    </source>
</evidence>
<dbReference type="Pfam" id="PF02852">
    <property type="entry name" value="Pyr_redox_dim"/>
    <property type="match status" value="1"/>
</dbReference>
<dbReference type="EMBL" id="CP003923">
    <property type="protein sequence ID" value="AIC95007.1"/>
    <property type="molecule type" value="Genomic_DNA"/>
</dbReference>
<evidence type="ECO:0000256" key="15">
    <source>
        <dbReference type="PIRSR" id="PIRSR000350-4"/>
    </source>
</evidence>
<keyword evidence="20" id="KW-1185">Reference proteome</keyword>
<dbReference type="GO" id="GO:0050660">
    <property type="term" value="F:flavin adenine dinucleotide binding"/>
    <property type="evidence" value="ECO:0007669"/>
    <property type="project" value="InterPro"/>
</dbReference>
<dbReference type="SUPFAM" id="SSF55424">
    <property type="entry name" value="FAD/NAD-linked reductases, dimerisation (C-terminal) domain"/>
    <property type="match status" value="1"/>
</dbReference>
<feature type="binding site" evidence="14">
    <location>
        <position position="319"/>
    </location>
    <ligand>
        <name>FAD</name>
        <dbReference type="ChEBI" id="CHEBI:57692"/>
    </ligand>
</feature>
<dbReference type="InterPro" id="IPR006258">
    <property type="entry name" value="Lipoamide_DH"/>
</dbReference>
<dbReference type="FunFam" id="3.30.390.30:FF:000001">
    <property type="entry name" value="Dihydrolipoyl dehydrogenase"/>
    <property type="match status" value="1"/>
</dbReference>
<dbReference type="NCBIfam" id="TIGR01350">
    <property type="entry name" value="lipoamide_DH"/>
    <property type="match status" value="1"/>
</dbReference>
<name>A0A060LXS0_9BACI</name>
<organism evidence="19 20">
    <name type="scientific">Shouchella lehensis G1</name>
    <dbReference type="NCBI Taxonomy" id="1246626"/>
    <lineage>
        <taxon>Bacteria</taxon>
        <taxon>Bacillati</taxon>
        <taxon>Bacillota</taxon>
        <taxon>Bacilli</taxon>
        <taxon>Bacillales</taxon>
        <taxon>Bacillaceae</taxon>
        <taxon>Shouchella</taxon>
    </lineage>
</organism>
<dbReference type="Gene3D" id="3.30.390.30">
    <property type="match status" value="1"/>
</dbReference>
<dbReference type="PRINTS" id="PR00368">
    <property type="entry name" value="FADPNR"/>
</dbReference>
<keyword evidence="7 14" id="KW-0274">FAD</keyword>
<dbReference type="RefSeq" id="WP_038481221.1">
    <property type="nucleotide sequence ID" value="NZ_CP003923.1"/>
</dbReference>
<comment type="similarity">
    <text evidence="2 16">Belongs to the class-I pyridine nucleotide-disulfide oxidoreductase family.</text>
</comment>
<dbReference type="KEGG" id="ble:BleG1_2431"/>
<evidence type="ECO:0000259" key="17">
    <source>
        <dbReference type="Pfam" id="PF02852"/>
    </source>
</evidence>
<dbReference type="GO" id="GO:0006103">
    <property type="term" value="P:2-oxoglutarate metabolic process"/>
    <property type="evidence" value="ECO:0007669"/>
    <property type="project" value="TreeGrafter"/>
</dbReference>
<feature type="active site" description="Proton acceptor" evidence="13">
    <location>
        <position position="452"/>
    </location>
</feature>
<dbReference type="PROSITE" id="PS00076">
    <property type="entry name" value="PYRIDINE_REDOX_1"/>
    <property type="match status" value="1"/>
</dbReference>
<dbReference type="PANTHER" id="PTHR22912">
    <property type="entry name" value="DISULFIDE OXIDOREDUCTASE"/>
    <property type="match status" value="1"/>
</dbReference>
<dbReference type="eggNOG" id="COG1249">
    <property type="taxonomic scope" value="Bacteria"/>
</dbReference>
<feature type="binding site" evidence="14">
    <location>
        <position position="210"/>
    </location>
    <ligand>
        <name>NAD(+)</name>
        <dbReference type="ChEBI" id="CHEBI:57540"/>
    </ligand>
</feature>
<feature type="binding site" evidence="14">
    <location>
        <begin position="187"/>
        <end position="194"/>
    </location>
    <ligand>
        <name>NAD(+)</name>
        <dbReference type="ChEBI" id="CHEBI:57540"/>
    </ligand>
</feature>
<keyword evidence="5" id="KW-0963">Cytoplasm</keyword>
<dbReference type="PRINTS" id="PR00411">
    <property type="entry name" value="PNDRDTASEI"/>
</dbReference>
<dbReference type="HOGENOM" id="CLU_016755_0_3_9"/>
<dbReference type="InterPro" id="IPR004099">
    <property type="entry name" value="Pyr_nucl-diS_OxRdtase_dimer"/>
</dbReference>
<dbReference type="STRING" id="1246626.BleG1_2431"/>
<keyword evidence="6 16" id="KW-0285">Flavoprotein</keyword>
<dbReference type="InterPro" id="IPR001100">
    <property type="entry name" value="Pyr_nuc-diS_OxRdtase"/>
</dbReference>
<dbReference type="EC" id="1.8.1.4" evidence="3 16"/>
<evidence type="ECO:0000313" key="20">
    <source>
        <dbReference type="Proteomes" id="UP000027142"/>
    </source>
</evidence>
<evidence type="ECO:0000256" key="11">
    <source>
        <dbReference type="ARBA" id="ARBA00023284"/>
    </source>
</evidence>